<name>A0A9Q3EDJ1_9BASI</name>
<protein>
    <recommendedName>
        <fullName evidence="3">CCHC-type domain-containing protein</fullName>
    </recommendedName>
</protein>
<keyword evidence="5" id="KW-1185">Reference proteome</keyword>
<keyword evidence="2" id="KW-0479">Metal-binding</keyword>
<dbReference type="SMART" id="SM00343">
    <property type="entry name" value="ZnF_C2HC"/>
    <property type="match status" value="1"/>
</dbReference>
<feature type="domain" description="CCHC-type" evidence="3">
    <location>
        <begin position="175"/>
        <end position="190"/>
    </location>
</feature>
<sequence>MSHKYQTTGSPQTSTLHSEVMQNMVHLNERDKWQGKLAMVEKPNNKKLQKWYLDFSESISFENGRYFTEKDPYAWCLRKTKRLKSIDPKKTIGMRNHKLLKKRPGDLGQKMKFRCREISSSDDIANVIQDFRKKTTIGSSSPYRSHDSIGKQKLLMEKDIKPINCSEEPKRISICYNCGSPYHYANDCPKGKKIIFSIKKELVEGHIKYKSDSHSMVNGLGEDLDSELDPIEQYLLDYEDNKKE</sequence>
<dbReference type="Pfam" id="PF00098">
    <property type="entry name" value="zf-CCHC"/>
    <property type="match status" value="1"/>
</dbReference>
<evidence type="ECO:0000256" key="2">
    <source>
        <dbReference type="PROSITE-ProRule" id="PRU00047"/>
    </source>
</evidence>
<dbReference type="InterPro" id="IPR036875">
    <property type="entry name" value="Znf_CCHC_sf"/>
</dbReference>
<proteinExistence type="predicted"/>
<keyword evidence="1" id="KW-0507">mRNA processing</keyword>
<organism evidence="4 5">
    <name type="scientific">Austropuccinia psidii MF-1</name>
    <dbReference type="NCBI Taxonomy" id="1389203"/>
    <lineage>
        <taxon>Eukaryota</taxon>
        <taxon>Fungi</taxon>
        <taxon>Dikarya</taxon>
        <taxon>Basidiomycota</taxon>
        <taxon>Pucciniomycotina</taxon>
        <taxon>Pucciniomycetes</taxon>
        <taxon>Pucciniales</taxon>
        <taxon>Sphaerophragmiaceae</taxon>
        <taxon>Austropuccinia</taxon>
    </lineage>
</organism>
<dbReference type="AlphaFoldDB" id="A0A9Q3EDJ1"/>
<comment type="caution">
    <text evidence="4">The sequence shown here is derived from an EMBL/GenBank/DDBJ whole genome shotgun (WGS) entry which is preliminary data.</text>
</comment>
<gene>
    <name evidence="4" type="ORF">O181_056591</name>
</gene>
<keyword evidence="2" id="KW-0862">Zinc</keyword>
<accession>A0A9Q3EDJ1</accession>
<evidence type="ECO:0000259" key="3">
    <source>
        <dbReference type="PROSITE" id="PS50158"/>
    </source>
</evidence>
<evidence type="ECO:0000313" key="4">
    <source>
        <dbReference type="EMBL" id="MBW0516876.1"/>
    </source>
</evidence>
<evidence type="ECO:0000313" key="5">
    <source>
        <dbReference type="Proteomes" id="UP000765509"/>
    </source>
</evidence>
<dbReference type="Gene3D" id="4.10.60.10">
    <property type="entry name" value="Zinc finger, CCHC-type"/>
    <property type="match status" value="1"/>
</dbReference>
<dbReference type="GO" id="GO:0003676">
    <property type="term" value="F:nucleic acid binding"/>
    <property type="evidence" value="ECO:0007669"/>
    <property type="project" value="InterPro"/>
</dbReference>
<dbReference type="Proteomes" id="UP000765509">
    <property type="component" value="Unassembled WGS sequence"/>
</dbReference>
<dbReference type="PROSITE" id="PS50158">
    <property type="entry name" value="ZF_CCHC"/>
    <property type="match status" value="1"/>
</dbReference>
<dbReference type="GO" id="GO:0008270">
    <property type="term" value="F:zinc ion binding"/>
    <property type="evidence" value="ECO:0007669"/>
    <property type="project" value="UniProtKB-KW"/>
</dbReference>
<reference evidence="4" key="1">
    <citation type="submission" date="2021-03" db="EMBL/GenBank/DDBJ databases">
        <title>Draft genome sequence of rust myrtle Austropuccinia psidii MF-1, a brazilian biotype.</title>
        <authorList>
            <person name="Quecine M.C."/>
            <person name="Pachon D.M.R."/>
            <person name="Bonatelli M.L."/>
            <person name="Correr F.H."/>
            <person name="Franceschini L.M."/>
            <person name="Leite T.F."/>
            <person name="Margarido G.R.A."/>
            <person name="Almeida C.A."/>
            <person name="Ferrarezi J.A."/>
            <person name="Labate C.A."/>
        </authorList>
    </citation>
    <scope>NUCLEOTIDE SEQUENCE</scope>
    <source>
        <strain evidence="4">MF-1</strain>
    </source>
</reference>
<keyword evidence="2" id="KW-0863">Zinc-finger</keyword>
<dbReference type="GO" id="GO:0006397">
    <property type="term" value="P:mRNA processing"/>
    <property type="evidence" value="ECO:0007669"/>
    <property type="project" value="UniProtKB-KW"/>
</dbReference>
<dbReference type="EMBL" id="AVOT02025533">
    <property type="protein sequence ID" value="MBW0516876.1"/>
    <property type="molecule type" value="Genomic_DNA"/>
</dbReference>
<dbReference type="InterPro" id="IPR001878">
    <property type="entry name" value="Znf_CCHC"/>
</dbReference>
<evidence type="ECO:0000256" key="1">
    <source>
        <dbReference type="ARBA" id="ARBA00022664"/>
    </source>
</evidence>
<dbReference type="SUPFAM" id="SSF57756">
    <property type="entry name" value="Retrovirus zinc finger-like domains"/>
    <property type="match status" value="1"/>
</dbReference>